<dbReference type="GO" id="GO:0032259">
    <property type="term" value="P:methylation"/>
    <property type="evidence" value="ECO:0007669"/>
    <property type="project" value="UniProtKB-KW"/>
</dbReference>
<proteinExistence type="predicted"/>
<dbReference type="AlphaFoldDB" id="A0A7X9FR66"/>
<reference evidence="4 5" key="1">
    <citation type="journal article" date="2020" name="Biotechnol. Biofuels">
        <title>New insights from the biogas microbiome by comprehensive genome-resolved metagenomics of nearly 1600 species originating from multiple anaerobic digesters.</title>
        <authorList>
            <person name="Campanaro S."/>
            <person name="Treu L."/>
            <person name="Rodriguez-R L.M."/>
            <person name="Kovalovszki A."/>
            <person name="Ziels R.M."/>
            <person name="Maus I."/>
            <person name="Zhu X."/>
            <person name="Kougias P.G."/>
            <person name="Basile A."/>
            <person name="Luo G."/>
            <person name="Schluter A."/>
            <person name="Konstantinidis K.T."/>
            <person name="Angelidaki I."/>
        </authorList>
    </citation>
    <scope>NUCLEOTIDE SEQUENCE [LARGE SCALE GENOMIC DNA]</scope>
    <source>
        <strain evidence="4">AS27yjCOA_65</strain>
    </source>
</reference>
<dbReference type="SUPFAM" id="SSF53335">
    <property type="entry name" value="S-adenosyl-L-methionine-dependent methyltransferases"/>
    <property type="match status" value="1"/>
</dbReference>
<evidence type="ECO:0000256" key="1">
    <source>
        <dbReference type="ARBA" id="ARBA00022603"/>
    </source>
</evidence>
<dbReference type="Gene3D" id="3.40.50.150">
    <property type="entry name" value="Vaccinia Virus protein VP39"/>
    <property type="match status" value="1"/>
</dbReference>
<accession>A0A7X9FR66</accession>
<dbReference type="EMBL" id="JAAZON010000242">
    <property type="protein sequence ID" value="NMC62656.1"/>
    <property type="molecule type" value="Genomic_DNA"/>
</dbReference>
<protein>
    <submittedName>
        <fullName evidence="4">Site-specific DNA-methyltransferase</fullName>
    </submittedName>
</protein>
<evidence type="ECO:0000259" key="3">
    <source>
        <dbReference type="Pfam" id="PF01555"/>
    </source>
</evidence>
<evidence type="ECO:0000313" key="5">
    <source>
        <dbReference type="Proteomes" id="UP000524246"/>
    </source>
</evidence>
<dbReference type="GO" id="GO:0003677">
    <property type="term" value="F:DNA binding"/>
    <property type="evidence" value="ECO:0007669"/>
    <property type="project" value="InterPro"/>
</dbReference>
<dbReference type="Proteomes" id="UP000524246">
    <property type="component" value="Unassembled WGS sequence"/>
</dbReference>
<dbReference type="Pfam" id="PF01555">
    <property type="entry name" value="N6_N4_Mtase"/>
    <property type="match status" value="1"/>
</dbReference>
<dbReference type="PRINTS" id="PR00508">
    <property type="entry name" value="S21N4MTFRASE"/>
</dbReference>
<dbReference type="InterPro" id="IPR002941">
    <property type="entry name" value="DNA_methylase_N4/N6"/>
</dbReference>
<sequence>LLWFTKTDDFTYHEIREPYKSQDRLKNKITKNGKVWKPNPKGRLAGDVWAFPTLAGKRFSDEKVDHPTQKPLALCNRLIKHFSNKGDLVYIPFAGSGSECISALVNGRDFLATEINPDYIEIANQRIQQVEQIETIK</sequence>
<organism evidence="4 5">
    <name type="scientific">SAR324 cluster bacterium</name>
    <dbReference type="NCBI Taxonomy" id="2024889"/>
    <lineage>
        <taxon>Bacteria</taxon>
        <taxon>Deltaproteobacteria</taxon>
        <taxon>SAR324 cluster</taxon>
    </lineage>
</organism>
<dbReference type="InterPro" id="IPR029063">
    <property type="entry name" value="SAM-dependent_MTases_sf"/>
</dbReference>
<evidence type="ECO:0000313" key="4">
    <source>
        <dbReference type="EMBL" id="NMC62656.1"/>
    </source>
</evidence>
<keyword evidence="2 4" id="KW-0808">Transferase</keyword>
<keyword evidence="1 4" id="KW-0489">Methyltransferase</keyword>
<gene>
    <name evidence="4" type="ORF">GYA55_05740</name>
</gene>
<dbReference type="InterPro" id="IPR001091">
    <property type="entry name" value="RM_Methyltransferase"/>
</dbReference>
<evidence type="ECO:0000256" key="2">
    <source>
        <dbReference type="ARBA" id="ARBA00022679"/>
    </source>
</evidence>
<name>A0A7X9FR66_9DELT</name>
<comment type="caution">
    <text evidence="4">The sequence shown here is derived from an EMBL/GenBank/DDBJ whole genome shotgun (WGS) entry which is preliminary data.</text>
</comment>
<feature type="domain" description="DNA methylase N-4/N-6" evidence="3">
    <location>
        <begin position="2"/>
        <end position="124"/>
    </location>
</feature>
<feature type="non-terminal residue" evidence="4">
    <location>
        <position position="1"/>
    </location>
</feature>
<dbReference type="GO" id="GO:0008170">
    <property type="term" value="F:N-methyltransferase activity"/>
    <property type="evidence" value="ECO:0007669"/>
    <property type="project" value="InterPro"/>
</dbReference>